<feature type="region of interest" description="Disordered" evidence="1">
    <location>
        <begin position="1"/>
        <end position="47"/>
    </location>
</feature>
<accession>A0A251T1B3</accession>
<protein>
    <submittedName>
        <fullName evidence="3">Uncharacterized protein</fullName>
    </submittedName>
</protein>
<dbReference type="EMBL" id="CM007901">
    <property type="protein sequence ID" value="OTG04623.1"/>
    <property type="molecule type" value="Genomic_DNA"/>
</dbReference>
<organism evidence="3 4">
    <name type="scientific">Helianthus annuus</name>
    <name type="common">Common sunflower</name>
    <dbReference type="NCBI Taxonomy" id="4232"/>
    <lineage>
        <taxon>Eukaryota</taxon>
        <taxon>Viridiplantae</taxon>
        <taxon>Streptophyta</taxon>
        <taxon>Embryophyta</taxon>
        <taxon>Tracheophyta</taxon>
        <taxon>Spermatophyta</taxon>
        <taxon>Magnoliopsida</taxon>
        <taxon>eudicotyledons</taxon>
        <taxon>Gunneridae</taxon>
        <taxon>Pentapetalae</taxon>
        <taxon>asterids</taxon>
        <taxon>campanulids</taxon>
        <taxon>Asterales</taxon>
        <taxon>Asteraceae</taxon>
        <taxon>Asteroideae</taxon>
        <taxon>Heliantheae alliance</taxon>
        <taxon>Heliantheae</taxon>
        <taxon>Helianthus</taxon>
    </lineage>
</organism>
<name>A0A251T1B3_HELAN</name>
<evidence type="ECO:0000256" key="1">
    <source>
        <dbReference type="SAM" id="MobiDB-lite"/>
    </source>
</evidence>
<keyword evidence="4" id="KW-1185">Reference proteome</keyword>
<reference evidence="3" key="2">
    <citation type="submission" date="2017-02" db="EMBL/GenBank/DDBJ databases">
        <title>Sunflower complete genome.</title>
        <authorList>
            <person name="Langlade N."/>
            <person name="Munos S."/>
        </authorList>
    </citation>
    <scope>NUCLEOTIDE SEQUENCE [LARGE SCALE GENOMIC DNA]</scope>
    <source>
        <tissue evidence="3">Leaves</tissue>
    </source>
</reference>
<reference evidence="2" key="3">
    <citation type="submission" date="2020-06" db="EMBL/GenBank/DDBJ databases">
        <title>Helianthus annuus Genome sequencing and assembly Release 2.</title>
        <authorList>
            <person name="Gouzy J."/>
            <person name="Langlade N."/>
            <person name="Munos S."/>
        </authorList>
    </citation>
    <scope>NUCLEOTIDE SEQUENCE</scope>
    <source>
        <tissue evidence="2">Leaves</tissue>
    </source>
</reference>
<dbReference type="InParanoid" id="A0A251T1B3"/>
<gene>
    <name evidence="3" type="ORF">HannXRQ_Chr12g0364381</name>
    <name evidence="2" type="ORF">HanXRQr2_Chr12g0533851</name>
</gene>
<feature type="compositionally biased region" description="Pro residues" evidence="1">
    <location>
        <begin position="24"/>
        <end position="38"/>
    </location>
</feature>
<evidence type="ECO:0000313" key="4">
    <source>
        <dbReference type="Proteomes" id="UP000215914"/>
    </source>
</evidence>
<evidence type="ECO:0000313" key="2">
    <source>
        <dbReference type="EMBL" id="KAF5777285.1"/>
    </source>
</evidence>
<dbReference type="Proteomes" id="UP000215914">
    <property type="component" value="Chromosome 12"/>
</dbReference>
<evidence type="ECO:0000313" key="3">
    <source>
        <dbReference type="EMBL" id="OTG04623.1"/>
    </source>
</evidence>
<dbReference type="EMBL" id="MNCJ02000327">
    <property type="protein sequence ID" value="KAF5777285.1"/>
    <property type="molecule type" value="Genomic_DNA"/>
</dbReference>
<sequence>MKIDRAPAGGDQRRRWVTTGCPLSPQPTPTSHVTPPPSIDLSNRPTTTTVTVVVRCQNEERREG</sequence>
<dbReference type="Gramene" id="mRNA:HanXRQr2_Chr12g0533851">
    <property type="protein sequence ID" value="CDS:HanXRQr2_Chr12g0533851.1"/>
    <property type="gene ID" value="HanXRQr2_Chr12g0533851"/>
</dbReference>
<reference evidence="2 4" key="1">
    <citation type="journal article" date="2017" name="Nature">
        <title>The sunflower genome provides insights into oil metabolism, flowering and Asterid evolution.</title>
        <authorList>
            <person name="Badouin H."/>
            <person name="Gouzy J."/>
            <person name="Grassa C.J."/>
            <person name="Murat F."/>
            <person name="Staton S.E."/>
            <person name="Cottret L."/>
            <person name="Lelandais-Briere C."/>
            <person name="Owens G.L."/>
            <person name="Carrere S."/>
            <person name="Mayjonade B."/>
            <person name="Legrand L."/>
            <person name="Gill N."/>
            <person name="Kane N.C."/>
            <person name="Bowers J.E."/>
            <person name="Hubner S."/>
            <person name="Bellec A."/>
            <person name="Berard A."/>
            <person name="Berges H."/>
            <person name="Blanchet N."/>
            <person name="Boniface M.C."/>
            <person name="Brunel D."/>
            <person name="Catrice O."/>
            <person name="Chaidir N."/>
            <person name="Claudel C."/>
            <person name="Donnadieu C."/>
            <person name="Faraut T."/>
            <person name="Fievet G."/>
            <person name="Helmstetter N."/>
            <person name="King M."/>
            <person name="Knapp S.J."/>
            <person name="Lai Z."/>
            <person name="Le Paslier M.C."/>
            <person name="Lippi Y."/>
            <person name="Lorenzon L."/>
            <person name="Mandel J.R."/>
            <person name="Marage G."/>
            <person name="Marchand G."/>
            <person name="Marquand E."/>
            <person name="Bret-Mestries E."/>
            <person name="Morien E."/>
            <person name="Nambeesan S."/>
            <person name="Nguyen T."/>
            <person name="Pegot-Espagnet P."/>
            <person name="Pouilly N."/>
            <person name="Raftis F."/>
            <person name="Sallet E."/>
            <person name="Schiex T."/>
            <person name="Thomas J."/>
            <person name="Vandecasteele C."/>
            <person name="Vares D."/>
            <person name="Vear F."/>
            <person name="Vautrin S."/>
            <person name="Crespi M."/>
            <person name="Mangin B."/>
            <person name="Burke J.M."/>
            <person name="Salse J."/>
            <person name="Munos S."/>
            <person name="Vincourt P."/>
            <person name="Rieseberg L.H."/>
            <person name="Langlade N.B."/>
        </authorList>
    </citation>
    <scope>NUCLEOTIDE SEQUENCE [LARGE SCALE GENOMIC DNA]</scope>
    <source>
        <strain evidence="4">cv. SF193</strain>
        <tissue evidence="2">Leaves</tissue>
    </source>
</reference>
<dbReference type="AlphaFoldDB" id="A0A251T1B3"/>
<proteinExistence type="predicted"/>